<evidence type="ECO:0000313" key="2">
    <source>
        <dbReference type="EMBL" id="SDD84425.1"/>
    </source>
</evidence>
<accession>A0A1G6Y474</accession>
<dbReference type="Proteomes" id="UP000199417">
    <property type="component" value="Unassembled WGS sequence"/>
</dbReference>
<name>A0A1G6Y474_9NOCA</name>
<gene>
    <name evidence="2" type="ORF">SAMN05444580_10715</name>
</gene>
<organism evidence="2 3">
    <name type="scientific">Rhodococcus tukisamuensis</name>
    <dbReference type="NCBI Taxonomy" id="168276"/>
    <lineage>
        <taxon>Bacteria</taxon>
        <taxon>Bacillati</taxon>
        <taxon>Actinomycetota</taxon>
        <taxon>Actinomycetes</taxon>
        <taxon>Mycobacteriales</taxon>
        <taxon>Nocardiaceae</taxon>
        <taxon>Rhodococcus</taxon>
    </lineage>
</organism>
<dbReference type="AlphaFoldDB" id="A0A1G6Y474"/>
<evidence type="ECO:0000313" key="3">
    <source>
        <dbReference type="Proteomes" id="UP000199417"/>
    </source>
</evidence>
<feature type="region of interest" description="Disordered" evidence="1">
    <location>
        <begin position="47"/>
        <end position="72"/>
    </location>
</feature>
<dbReference type="EMBL" id="FNAB01000007">
    <property type="protein sequence ID" value="SDD84425.1"/>
    <property type="molecule type" value="Genomic_DNA"/>
</dbReference>
<dbReference type="RefSeq" id="WP_072843727.1">
    <property type="nucleotide sequence ID" value="NZ_FNAB01000007.1"/>
</dbReference>
<protein>
    <recommendedName>
        <fullName evidence="4">Transmembrane protein</fullName>
    </recommendedName>
</protein>
<evidence type="ECO:0000256" key="1">
    <source>
        <dbReference type="SAM" id="MobiDB-lite"/>
    </source>
</evidence>
<feature type="region of interest" description="Disordered" evidence="1">
    <location>
        <begin position="124"/>
        <end position="153"/>
    </location>
</feature>
<proteinExistence type="predicted"/>
<sequence>MSDHGPSGFDPENLDRLAKEVGDGLRDALGKFGGLLGDVGFDFGTAWSSHSGDRTARRGWPSPRPTTTGDVGDGVWAIYTVTADGAARVDEVYATELDALRANKNNTDPRRQVRFLPYGVTVSVLDEDRDTGNQGSGDQGSGDRSDSPDAEPT</sequence>
<keyword evidence="3" id="KW-1185">Reference proteome</keyword>
<dbReference type="STRING" id="168276.SAMN05444580_10715"/>
<evidence type="ECO:0008006" key="4">
    <source>
        <dbReference type="Google" id="ProtNLM"/>
    </source>
</evidence>
<reference evidence="2 3" key="1">
    <citation type="submission" date="2016-10" db="EMBL/GenBank/DDBJ databases">
        <authorList>
            <person name="de Groot N.N."/>
        </authorList>
    </citation>
    <scope>NUCLEOTIDE SEQUENCE [LARGE SCALE GENOMIC DNA]</scope>
    <source>
        <strain evidence="2 3">JCM 11308</strain>
    </source>
</reference>